<name>A0A6P5NH37_ARADU</name>
<evidence type="ECO:0000313" key="6">
    <source>
        <dbReference type="RefSeq" id="XP_052116069.1"/>
    </source>
</evidence>
<dbReference type="RefSeq" id="XP_052116067.1">
    <property type="nucleotide sequence ID" value="XM_052260107.1"/>
</dbReference>
<evidence type="ECO:0000313" key="3">
    <source>
        <dbReference type="RefSeq" id="XP_020995823.1"/>
    </source>
</evidence>
<dbReference type="RefSeq" id="XP_052116069.1">
    <property type="nucleotide sequence ID" value="XM_052260109.1"/>
</dbReference>
<protein>
    <submittedName>
        <fullName evidence="3 4">VAN3-binding protein</fullName>
    </submittedName>
</protein>
<dbReference type="AlphaFoldDB" id="A0A6P5NH37"/>
<accession>A0A6P5NH37</accession>
<evidence type="ECO:0000313" key="4">
    <source>
        <dbReference type="RefSeq" id="XP_052116066.1"/>
    </source>
</evidence>
<dbReference type="RefSeq" id="XP_052116066.1">
    <property type="nucleotide sequence ID" value="XM_052260106.1"/>
</dbReference>
<evidence type="ECO:0000313" key="5">
    <source>
        <dbReference type="RefSeq" id="XP_052116067.1"/>
    </source>
</evidence>
<dbReference type="PANTHER" id="PTHR31351:SF45">
    <property type="entry name" value="AUXIN CANALIZATION PROTEIN"/>
    <property type="match status" value="1"/>
</dbReference>
<keyword evidence="2" id="KW-1185">Reference proteome</keyword>
<organism evidence="2 4">
    <name type="scientific">Arachis duranensis</name>
    <name type="common">Wild peanut</name>
    <dbReference type="NCBI Taxonomy" id="130453"/>
    <lineage>
        <taxon>Eukaryota</taxon>
        <taxon>Viridiplantae</taxon>
        <taxon>Streptophyta</taxon>
        <taxon>Embryophyta</taxon>
        <taxon>Tracheophyta</taxon>
        <taxon>Spermatophyta</taxon>
        <taxon>Magnoliopsida</taxon>
        <taxon>eudicotyledons</taxon>
        <taxon>Gunneridae</taxon>
        <taxon>Pentapetalae</taxon>
        <taxon>rosids</taxon>
        <taxon>fabids</taxon>
        <taxon>Fabales</taxon>
        <taxon>Fabaceae</taxon>
        <taxon>Papilionoideae</taxon>
        <taxon>50 kb inversion clade</taxon>
        <taxon>dalbergioids sensu lato</taxon>
        <taxon>Dalbergieae</taxon>
        <taxon>Pterocarpus clade</taxon>
        <taxon>Arachis</taxon>
    </lineage>
</organism>
<reference evidence="2" key="1">
    <citation type="journal article" date="2016" name="Nat. Genet.">
        <title>The genome sequences of Arachis duranensis and Arachis ipaensis, the diploid ancestors of cultivated peanut.</title>
        <authorList>
            <person name="Bertioli D.J."/>
            <person name="Cannon S.B."/>
            <person name="Froenicke L."/>
            <person name="Huang G."/>
            <person name="Farmer A.D."/>
            <person name="Cannon E.K."/>
            <person name="Liu X."/>
            <person name="Gao D."/>
            <person name="Clevenger J."/>
            <person name="Dash S."/>
            <person name="Ren L."/>
            <person name="Moretzsohn M.C."/>
            <person name="Shirasawa K."/>
            <person name="Huang W."/>
            <person name="Vidigal B."/>
            <person name="Abernathy B."/>
            <person name="Chu Y."/>
            <person name="Niederhuth C.E."/>
            <person name="Umale P."/>
            <person name="Araujo A.C."/>
            <person name="Kozik A."/>
            <person name="Kim K.D."/>
            <person name="Burow M.D."/>
            <person name="Varshney R.K."/>
            <person name="Wang X."/>
            <person name="Zhang X."/>
            <person name="Barkley N."/>
            <person name="Guimaraes P.M."/>
            <person name="Isobe S."/>
            <person name="Guo B."/>
            <person name="Liao B."/>
            <person name="Stalker H.T."/>
            <person name="Schmitz R.J."/>
            <person name="Scheffler B.E."/>
            <person name="Leal-Bertioli S.C."/>
            <person name="Xun X."/>
            <person name="Jackson S.A."/>
            <person name="Michelmore R."/>
            <person name="Ozias-Akins P."/>
        </authorList>
    </citation>
    <scope>NUCLEOTIDE SEQUENCE [LARGE SCALE GENOMIC DNA]</scope>
    <source>
        <strain evidence="2">cv. V14167</strain>
    </source>
</reference>
<dbReference type="InterPro" id="IPR008546">
    <property type="entry name" value="VAN3-bd-like_auxin_canal"/>
</dbReference>
<dbReference type="GO" id="GO:0010087">
    <property type="term" value="P:phloem or xylem histogenesis"/>
    <property type="evidence" value="ECO:0007669"/>
    <property type="project" value="TreeGrafter"/>
</dbReference>
<dbReference type="GeneID" id="107483597"/>
<dbReference type="Proteomes" id="UP000515211">
    <property type="component" value="Chromosome 4"/>
</dbReference>
<dbReference type="GO" id="GO:0010305">
    <property type="term" value="P:leaf vascular tissue pattern formation"/>
    <property type="evidence" value="ECO:0007669"/>
    <property type="project" value="TreeGrafter"/>
</dbReference>
<proteinExistence type="predicted"/>
<dbReference type="RefSeq" id="XP_020995823.1">
    <property type="nucleotide sequence ID" value="XM_021140164.2"/>
</dbReference>
<feature type="domain" description="VAN3-binding protein-like auxin canalisation" evidence="1">
    <location>
        <begin position="26"/>
        <end position="135"/>
    </location>
</feature>
<sequence length="138" mass="14323">MFTVCFHPAPRCCARYLQSYQHGQGDRREKKEETRTHNAQLHATISGAAVASAVASAVAAIAASMAASSVPSKDERMAKTDMAMASAATLVAAQCVEAAEAMGAGKDHLPFVVSSAVNIRSHDDITTLTTATATSSTP</sequence>
<gene>
    <name evidence="3 4 5 6" type="primary">LOC107483597</name>
</gene>
<dbReference type="GO" id="GO:0009734">
    <property type="term" value="P:auxin-activated signaling pathway"/>
    <property type="evidence" value="ECO:0007669"/>
    <property type="project" value="TreeGrafter"/>
</dbReference>
<dbReference type="PANTHER" id="PTHR31351">
    <property type="entry name" value="EXPRESSED PROTEIN"/>
    <property type="match status" value="1"/>
</dbReference>
<evidence type="ECO:0000313" key="2">
    <source>
        <dbReference type="Proteomes" id="UP000515211"/>
    </source>
</evidence>
<dbReference type="Pfam" id="PF05703">
    <property type="entry name" value="Auxin_canalis"/>
    <property type="match status" value="1"/>
</dbReference>
<dbReference type="InterPro" id="IPR040269">
    <property type="entry name" value="VAB"/>
</dbReference>
<evidence type="ECO:0000259" key="1">
    <source>
        <dbReference type="Pfam" id="PF05703"/>
    </source>
</evidence>
<dbReference type="KEGG" id="adu:107483597"/>
<reference evidence="3 4" key="2">
    <citation type="submission" date="2025-04" db="UniProtKB">
        <authorList>
            <consortium name="RefSeq"/>
        </authorList>
    </citation>
    <scope>IDENTIFICATION</scope>
    <source>
        <tissue evidence="3 4">Whole plant</tissue>
    </source>
</reference>